<keyword evidence="1" id="KW-0418">Kinase</keyword>
<dbReference type="GO" id="GO:0050225">
    <property type="term" value="F:pseudouridine kinase activity"/>
    <property type="evidence" value="ECO:0007669"/>
    <property type="project" value="UniProtKB-EC"/>
</dbReference>
<dbReference type="RefSeq" id="WP_109338232.1">
    <property type="nucleotide sequence ID" value="NZ_CP029347.1"/>
</dbReference>
<dbReference type="OrthoDB" id="9791944at2"/>
<dbReference type="Pfam" id="PF13489">
    <property type="entry name" value="Methyltransf_23"/>
    <property type="match status" value="1"/>
</dbReference>
<dbReference type="EMBL" id="CP029347">
    <property type="protein sequence ID" value="AWL10525.1"/>
    <property type="molecule type" value="Genomic_DNA"/>
</dbReference>
<sequence length="210" mass="24688">MQCPLCRSNNYQHYHSDPRRDYYQCQSCQLVYVPDEQRLDAHAEKAEYDLHNNQPDDPGYRRFLSRITVPVCQRVTPASRGLDFGSGPCPVLAMMLTEQGFDMTCYDPFYAPETQALKRRYDFITSTEVVEHLFEPGKELARLLDCLRPRGQLFIMTKRVIDHSRFQHWHYKNDPTHVCFFSDASFHWFAERHQLQLSLLGPDVVVLTRP</sequence>
<organism evidence="1 2">
    <name type="scientific">Saliniradius amylolyticus</name>
    <dbReference type="NCBI Taxonomy" id="2183582"/>
    <lineage>
        <taxon>Bacteria</taxon>
        <taxon>Pseudomonadati</taxon>
        <taxon>Pseudomonadota</taxon>
        <taxon>Gammaproteobacteria</taxon>
        <taxon>Alteromonadales</taxon>
        <taxon>Alteromonadaceae</taxon>
        <taxon>Saliniradius</taxon>
    </lineage>
</organism>
<dbReference type="InterPro" id="IPR029063">
    <property type="entry name" value="SAM-dependent_MTases_sf"/>
</dbReference>
<evidence type="ECO:0000313" key="2">
    <source>
        <dbReference type="Proteomes" id="UP000245728"/>
    </source>
</evidence>
<reference evidence="1 2" key="1">
    <citation type="submission" date="2018-05" db="EMBL/GenBank/DDBJ databases">
        <title>Salinimonas sp. HMF8227 Genome sequencing and assembly.</title>
        <authorList>
            <person name="Kang H."/>
            <person name="Kang J."/>
            <person name="Cha I."/>
            <person name="Kim H."/>
            <person name="Joh K."/>
        </authorList>
    </citation>
    <scope>NUCLEOTIDE SEQUENCE [LARGE SCALE GENOMIC DNA]</scope>
    <source>
        <strain evidence="1 2">HMF8227</strain>
    </source>
</reference>
<evidence type="ECO:0000313" key="1">
    <source>
        <dbReference type="EMBL" id="AWL10525.1"/>
    </source>
</evidence>
<keyword evidence="1" id="KW-0808">Transferase</keyword>
<dbReference type="Proteomes" id="UP000245728">
    <property type="component" value="Chromosome"/>
</dbReference>
<accession>A0A2S2DYP0</accession>
<dbReference type="KEGG" id="salh:HMF8227_00011"/>
<dbReference type="Gene3D" id="3.40.50.150">
    <property type="entry name" value="Vaccinia Virus protein VP39"/>
    <property type="match status" value="1"/>
</dbReference>
<protein>
    <submittedName>
        <fullName evidence="1">Pseudouridine kinase</fullName>
        <ecNumber evidence="1">2.7.1.83</ecNumber>
    </submittedName>
</protein>
<keyword evidence="2" id="KW-1185">Reference proteome</keyword>
<proteinExistence type="predicted"/>
<dbReference type="SUPFAM" id="SSF53335">
    <property type="entry name" value="S-adenosyl-L-methionine-dependent methyltransferases"/>
    <property type="match status" value="1"/>
</dbReference>
<name>A0A2S2DYP0_9ALTE</name>
<gene>
    <name evidence="1" type="primary">psuK</name>
    <name evidence="1" type="ORF">HMF8227_00011</name>
</gene>
<dbReference type="EC" id="2.7.1.83" evidence="1"/>
<dbReference type="AlphaFoldDB" id="A0A2S2DYP0"/>